<organism evidence="3 4">
    <name type="scientific">Reichenbachiella agarivorans</name>
    <dbReference type="NCBI Taxonomy" id="2979464"/>
    <lineage>
        <taxon>Bacteria</taxon>
        <taxon>Pseudomonadati</taxon>
        <taxon>Bacteroidota</taxon>
        <taxon>Cytophagia</taxon>
        <taxon>Cytophagales</taxon>
        <taxon>Reichenbachiellaceae</taxon>
        <taxon>Reichenbachiella</taxon>
    </lineage>
</organism>
<dbReference type="Gene3D" id="1.10.439.10">
    <property type="entry name" value="Penicillin Amidohydrolase, domain 1"/>
    <property type="match status" value="1"/>
</dbReference>
<keyword evidence="2" id="KW-1133">Transmembrane helix</keyword>
<dbReference type="PANTHER" id="PTHR34218:SF5">
    <property type="entry name" value="PENICILLIN ACYLASE FAMILY PROTEIN"/>
    <property type="match status" value="1"/>
</dbReference>
<evidence type="ECO:0000256" key="2">
    <source>
        <dbReference type="SAM" id="Phobius"/>
    </source>
</evidence>
<keyword evidence="2" id="KW-0472">Membrane</keyword>
<dbReference type="InterPro" id="IPR002692">
    <property type="entry name" value="S45"/>
</dbReference>
<name>A0ABY6CTU8_9BACT</name>
<dbReference type="SUPFAM" id="SSF56235">
    <property type="entry name" value="N-terminal nucleophile aminohydrolases (Ntn hydrolases)"/>
    <property type="match status" value="1"/>
</dbReference>
<evidence type="ECO:0000313" key="4">
    <source>
        <dbReference type="Proteomes" id="UP001065174"/>
    </source>
</evidence>
<comment type="similarity">
    <text evidence="1">Belongs to the peptidase S45 family.</text>
</comment>
<gene>
    <name evidence="3" type="ORF">N6H18_05545</name>
</gene>
<dbReference type="InterPro" id="IPR023343">
    <property type="entry name" value="Penicillin_amidase_dom1"/>
</dbReference>
<sequence length="269" mass="30935">MLKKFSVAIVVLIGLLYLIYYLISTSLEPQYSGTAVLWGLESKSTVYFDKYGVPHIYAESELDAYRTLGYVHAQDRLWQMELVRRIAPGRLSEIFGKDLLSADMFFKTLGVNLYSEQQVARLKSEGDPNVLNAAQAYLDGINAYMHHGPTPIEFIILGIEKRDFELVDIYNVLGYMSISFAQAHKTEPVLTQIYQKYGVRYLDDLDIDGREGTQLMMNHQLSVRCFRFRDRFRQLWINCLLQPLLAAIVGYWAPPKPNQEGQFLPMILT</sequence>
<feature type="transmembrane region" description="Helical" evidence="2">
    <location>
        <begin position="6"/>
        <end position="23"/>
    </location>
</feature>
<dbReference type="Pfam" id="PF01804">
    <property type="entry name" value="Penicil_amidase"/>
    <property type="match status" value="1"/>
</dbReference>
<protein>
    <submittedName>
        <fullName evidence="3">Penicillin acylase family protein</fullName>
    </submittedName>
</protein>
<evidence type="ECO:0000256" key="1">
    <source>
        <dbReference type="ARBA" id="ARBA00006586"/>
    </source>
</evidence>
<dbReference type="EMBL" id="CP106679">
    <property type="protein sequence ID" value="UXP33415.1"/>
    <property type="molecule type" value="Genomic_DNA"/>
</dbReference>
<evidence type="ECO:0000313" key="3">
    <source>
        <dbReference type="EMBL" id="UXP33415.1"/>
    </source>
</evidence>
<dbReference type="RefSeq" id="WP_262310844.1">
    <property type="nucleotide sequence ID" value="NZ_CP106679.1"/>
</dbReference>
<dbReference type="PANTHER" id="PTHR34218">
    <property type="entry name" value="PEPTIDASE S45 PENICILLIN AMIDASE"/>
    <property type="match status" value="1"/>
</dbReference>
<reference evidence="3" key="1">
    <citation type="submission" date="2022-09" db="EMBL/GenBank/DDBJ databases">
        <title>Comparative genomics and taxonomic characterization of three novel marine species of genus Reichenbachiella exhibiting antioxidant and polysaccharide degradation activities.</title>
        <authorList>
            <person name="Muhammad N."/>
            <person name="Lee Y.-J."/>
            <person name="Ko J."/>
            <person name="Kim S.-G."/>
        </authorList>
    </citation>
    <scope>NUCLEOTIDE SEQUENCE</scope>
    <source>
        <strain evidence="3">BKB1-1</strain>
    </source>
</reference>
<keyword evidence="2" id="KW-0812">Transmembrane</keyword>
<accession>A0ABY6CTU8</accession>
<proteinExistence type="inferred from homology"/>
<dbReference type="Proteomes" id="UP001065174">
    <property type="component" value="Chromosome"/>
</dbReference>
<keyword evidence="4" id="KW-1185">Reference proteome</keyword>
<dbReference type="InterPro" id="IPR029055">
    <property type="entry name" value="Ntn_hydrolases_N"/>
</dbReference>